<dbReference type="AlphaFoldDB" id="A0A3D9LDJ1"/>
<feature type="compositionally biased region" description="Gly residues" evidence="12">
    <location>
        <begin position="95"/>
        <end position="107"/>
    </location>
</feature>
<dbReference type="InterPro" id="IPR003442">
    <property type="entry name" value="T6A_TsaE"/>
</dbReference>
<evidence type="ECO:0000256" key="8">
    <source>
        <dbReference type="ARBA" id="ARBA00022840"/>
    </source>
</evidence>
<evidence type="ECO:0000256" key="5">
    <source>
        <dbReference type="ARBA" id="ARBA00022694"/>
    </source>
</evidence>
<dbReference type="Gene3D" id="3.40.50.300">
    <property type="entry name" value="P-loop containing nucleotide triphosphate hydrolases"/>
    <property type="match status" value="1"/>
</dbReference>
<evidence type="ECO:0000256" key="9">
    <source>
        <dbReference type="ARBA" id="ARBA00022842"/>
    </source>
</evidence>
<feature type="region of interest" description="Disordered" evidence="12">
    <location>
        <begin position="90"/>
        <end position="111"/>
    </location>
</feature>
<organism evidence="13 14">
    <name type="scientific">Citricoccus muralis</name>
    <dbReference type="NCBI Taxonomy" id="169134"/>
    <lineage>
        <taxon>Bacteria</taxon>
        <taxon>Bacillati</taxon>
        <taxon>Actinomycetota</taxon>
        <taxon>Actinomycetes</taxon>
        <taxon>Micrococcales</taxon>
        <taxon>Micrococcaceae</taxon>
        <taxon>Citricoccus</taxon>
    </lineage>
</organism>
<keyword evidence="14" id="KW-1185">Reference proteome</keyword>
<dbReference type="SUPFAM" id="SSF52540">
    <property type="entry name" value="P-loop containing nucleoside triphosphate hydrolases"/>
    <property type="match status" value="1"/>
</dbReference>
<evidence type="ECO:0000256" key="6">
    <source>
        <dbReference type="ARBA" id="ARBA00022723"/>
    </source>
</evidence>
<comment type="subcellular location">
    <subcellularLocation>
        <location evidence="1">Cytoplasm</location>
    </subcellularLocation>
</comment>
<dbReference type="GO" id="GO:0005737">
    <property type="term" value="C:cytoplasm"/>
    <property type="evidence" value="ECO:0007669"/>
    <property type="project" value="UniProtKB-SubCell"/>
</dbReference>
<evidence type="ECO:0000256" key="12">
    <source>
        <dbReference type="SAM" id="MobiDB-lite"/>
    </source>
</evidence>
<dbReference type="PANTHER" id="PTHR33540">
    <property type="entry name" value="TRNA THREONYLCARBAMOYLADENOSINE BIOSYNTHESIS PROTEIN TSAE"/>
    <property type="match status" value="1"/>
</dbReference>
<keyword evidence="6" id="KW-0479">Metal-binding</keyword>
<dbReference type="PANTHER" id="PTHR33540:SF2">
    <property type="entry name" value="TRNA THREONYLCARBAMOYLADENOSINE BIOSYNTHESIS PROTEIN TSAE"/>
    <property type="match status" value="1"/>
</dbReference>
<keyword evidence="5" id="KW-0819">tRNA processing</keyword>
<keyword evidence="7" id="KW-0547">Nucleotide-binding</keyword>
<evidence type="ECO:0000256" key="11">
    <source>
        <dbReference type="ARBA" id="ARBA00032441"/>
    </source>
</evidence>
<evidence type="ECO:0000313" key="14">
    <source>
        <dbReference type="Proteomes" id="UP000256727"/>
    </source>
</evidence>
<dbReference type="Proteomes" id="UP000256727">
    <property type="component" value="Unassembled WGS sequence"/>
</dbReference>
<evidence type="ECO:0000256" key="3">
    <source>
        <dbReference type="ARBA" id="ARBA00019010"/>
    </source>
</evidence>
<evidence type="ECO:0000256" key="4">
    <source>
        <dbReference type="ARBA" id="ARBA00022490"/>
    </source>
</evidence>
<evidence type="ECO:0000313" key="13">
    <source>
        <dbReference type="EMBL" id="REE03744.1"/>
    </source>
</evidence>
<dbReference type="EMBL" id="QREH01000001">
    <property type="protein sequence ID" value="REE03744.1"/>
    <property type="molecule type" value="Genomic_DNA"/>
</dbReference>
<comment type="similarity">
    <text evidence="2">Belongs to the TsaE family.</text>
</comment>
<accession>A0A3D9LDJ1</accession>
<evidence type="ECO:0000256" key="7">
    <source>
        <dbReference type="ARBA" id="ARBA00022741"/>
    </source>
</evidence>
<proteinExistence type="inferred from homology"/>
<dbReference type="RefSeq" id="WP_115931807.1">
    <property type="nucleotide sequence ID" value="NZ_QREH01000001.1"/>
</dbReference>
<keyword evidence="4" id="KW-0963">Cytoplasm</keyword>
<dbReference type="Pfam" id="PF02367">
    <property type="entry name" value="TsaE"/>
    <property type="match status" value="2"/>
</dbReference>
<comment type="caution">
    <text evidence="13">The sequence shown here is derived from an EMBL/GenBank/DDBJ whole genome shotgun (WGS) entry which is preliminary data.</text>
</comment>
<sequence length="225" mass="22802">MRDLTGAASRLPEPVLLLEVQLDGAEATQAWAARLASVLRAGDVLILTGELGAGKTTFTQGLGAGLGVREGIISPTFVISRIHPSLVELSDVSGDTGGPGGSSGPGSAGPDLVHVDAYRLGSAGELSDLDLDATVDRSVTVVEWGRGVAESLAGWPDDPAASWLDIELIRATGSGEPGDAGTRADAEAGTIVTDFSDEDGTGADETRTAVVLGYGPRWAGVEPLG</sequence>
<keyword evidence="8" id="KW-0067">ATP-binding</keyword>
<dbReference type="InterPro" id="IPR027417">
    <property type="entry name" value="P-loop_NTPase"/>
</dbReference>
<comment type="function">
    <text evidence="10">Required for the formation of a threonylcarbamoyl group on adenosine at position 37 (t(6)A37) in tRNAs that read codons beginning with adenine. Is involved in the transfer of the threonylcarbamoyl moiety of threonylcarbamoyl-AMP (TC-AMP) to the N6 group of A37, together with TsaD and TsaB. TsaE seems to play an indirect role in the t(6)A biosynthesis pathway, possibly in regulating the core enzymatic function of TsaD.</text>
</comment>
<gene>
    <name evidence="13" type="ORF">C8E99_1562</name>
</gene>
<keyword evidence="9" id="KW-0460">Magnesium</keyword>
<name>A0A3D9LDJ1_9MICC</name>
<dbReference type="GO" id="GO:0005524">
    <property type="term" value="F:ATP binding"/>
    <property type="evidence" value="ECO:0007669"/>
    <property type="project" value="UniProtKB-KW"/>
</dbReference>
<dbReference type="GO" id="GO:0046872">
    <property type="term" value="F:metal ion binding"/>
    <property type="evidence" value="ECO:0007669"/>
    <property type="project" value="UniProtKB-KW"/>
</dbReference>
<evidence type="ECO:0000256" key="10">
    <source>
        <dbReference type="ARBA" id="ARBA00024908"/>
    </source>
</evidence>
<dbReference type="GO" id="GO:0002949">
    <property type="term" value="P:tRNA threonylcarbamoyladenosine modification"/>
    <property type="evidence" value="ECO:0007669"/>
    <property type="project" value="InterPro"/>
</dbReference>
<protein>
    <recommendedName>
        <fullName evidence="3">tRNA threonylcarbamoyladenosine biosynthesis protein TsaE</fullName>
    </recommendedName>
    <alternativeName>
        <fullName evidence="11">t(6)A37 threonylcarbamoyladenosine biosynthesis protein TsaE</fullName>
    </alternativeName>
</protein>
<evidence type="ECO:0000256" key="2">
    <source>
        <dbReference type="ARBA" id="ARBA00007599"/>
    </source>
</evidence>
<reference evidence="13 14" key="1">
    <citation type="submission" date="2018-07" db="EMBL/GenBank/DDBJ databases">
        <title>Sequencing the genomes of 1000 actinobacteria strains.</title>
        <authorList>
            <person name="Klenk H.-P."/>
        </authorList>
    </citation>
    <scope>NUCLEOTIDE SEQUENCE [LARGE SCALE GENOMIC DNA]</scope>
    <source>
        <strain evidence="13 14">DSM 14442</strain>
    </source>
</reference>
<evidence type="ECO:0000256" key="1">
    <source>
        <dbReference type="ARBA" id="ARBA00004496"/>
    </source>
</evidence>
<dbReference type="OrthoDB" id="9800307at2"/>